<dbReference type="Proteomes" id="UP001152561">
    <property type="component" value="Unassembled WGS sequence"/>
</dbReference>
<name>A0A9Q1MU18_9SOLA</name>
<protein>
    <recommendedName>
        <fullName evidence="4">MATH domain-containing protein</fullName>
    </recommendedName>
</protein>
<evidence type="ECO:0000256" key="3">
    <source>
        <dbReference type="ARBA" id="ARBA00023274"/>
    </source>
</evidence>
<dbReference type="SUPFAM" id="SSF49599">
    <property type="entry name" value="TRAF domain-like"/>
    <property type="match status" value="1"/>
</dbReference>
<feature type="domain" description="MATH" evidence="4">
    <location>
        <begin position="196"/>
        <end position="296"/>
    </location>
</feature>
<dbReference type="GO" id="GO:1990904">
    <property type="term" value="C:ribonucleoprotein complex"/>
    <property type="evidence" value="ECO:0007669"/>
    <property type="project" value="UniProtKB-KW"/>
</dbReference>
<dbReference type="SUPFAM" id="SSF53137">
    <property type="entry name" value="Translational machinery components"/>
    <property type="match status" value="1"/>
</dbReference>
<evidence type="ECO:0000256" key="2">
    <source>
        <dbReference type="ARBA" id="ARBA00022980"/>
    </source>
</evidence>
<dbReference type="InterPro" id="IPR036967">
    <property type="entry name" value="Ribosomal_uS11_sf"/>
</dbReference>
<dbReference type="GO" id="GO:0003735">
    <property type="term" value="F:structural constituent of ribosome"/>
    <property type="evidence" value="ECO:0007669"/>
    <property type="project" value="InterPro"/>
</dbReference>
<dbReference type="OrthoDB" id="1743416at2759"/>
<dbReference type="Pfam" id="PF00411">
    <property type="entry name" value="Ribosomal_S11"/>
    <property type="match status" value="1"/>
</dbReference>
<sequence length="296" mass="32963">MKLIRSVLWAANAFKLRSSDHPQAFRTFSTLPNFGIQGKTKSKIYSNQHSILGMNVCSTCNVGRRCFIHYGSPKEAEMGNNSRPMDFVRGLMEDNTRGVLSGAPLSGYHIEQDADIVHTKVLRNNAFVTVTDSKGNKKFGATAGKLTGKGGKVARYAAESIAEHIGREARDRGLSFLVCFCDGFTDIGRTLRDIPPAHYTLKVGSFSFLVQLLEKSGRKRYESEIFEASGHKWKLCLYPNGNEERGGKGHISLCLAITNTDGLPRGWEVNVSFKFLVFDQIRDNSRLMRSQDAIMQ</sequence>
<dbReference type="AlphaFoldDB" id="A0A9Q1MU18"/>
<dbReference type="PROSITE" id="PS50144">
    <property type="entry name" value="MATH"/>
    <property type="match status" value="1"/>
</dbReference>
<dbReference type="EMBL" id="JAJAGQ010000003">
    <property type="protein sequence ID" value="KAJ8568151.1"/>
    <property type="molecule type" value="Genomic_DNA"/>
</dbReference>
<dbReference type="InterPro" id="IPR008974">
    <property type="entry name" value="TRAF-like"/>
</dbReference>
<dbReference type="Pfam" id="PF22486">
    <property type="entry name" value="MATH_2"/>
    <property type="match status" value="1"/>
</dbReference>
<dbReference type="PANTHER" id="PTHR46162">
    <property type="entry name" value="TRAF-LIKE FAMILY PROTEIN"/>
    <property type="match status" value="1"/>
</dbReference>
<gene>
    <name evidence="5" type="ORF">K7X08_020873</name>
</gene>
<dbReference type="Gene3D" id="2.60.210.10">
    <property type="entry name" value="Apoptosis, Tumor Necrosis Factor Receptor Associated Protein 2, Chain A"/>
    <property type="match status" value="1"/>
</dbReference>
<evidence type="ECO:0000313" key="6">
    <source>
        <dbReference type="Proteomes" id="UP001152561"/>
    </source>
</evidence>
<dbReference type="CDD" id="cd00121">
    <property type="entry name" value="MATH"/>
    <property type="match status" value="1"/>
</dbReference>
<proteinExistence type="inferred from homology"/>
<dbReference type="GO" id="GO:0006412">
    <property type="term" value="P:translation"/>
    <property type="evidence" value="ECO:0007669"/>
    <property type="project" value="InterPro"/>
</dbReference>
<organism evidence="5 6">
    <name type="scientific">Anisodus acutangulus</name>
    <dbReference type="NCBI Taxonomy" id="402998"/>
    <lineage>
        <taxon>Eukaryota</taxon>
        <taxon>Viridiplantae</taxon>
        <taxon>Streptophyta</taxon>
        <taxon>Embryophyta</taxon>
        <taxon>Tracheophyta</taxon>
        <taxon>Spermatophyta</taxon>
        <taxon>Magnoliopsida</taxon>
        <taxon>eudicotyledons</taxon>
        <taxon>Gunneridae</taxon>
        <taxon>Pentapetalae</taxon>
        <taxon>asterids</taxon>
        <taxon>lamiids</taxon>
        <taxon>Solanales</taxon>
        <taxon>Solanaceae</taxon>
        <taxon>Solanoideae</taxon>
        <taxon>Hyoscyameae</taxon>
        <taxon>Anisodus</taxon>
    </lineage>
</organism>
<keyword evidence="3" id="KW-0687">Ribonucleoprotein</keyword>
<dbReference type="Gene3D" id="3.30.420.80">
    <property type="entry name" value="Ribosomal protein S11"/>
    <property type="match status" value="1"/>
</dbReference>
<dbReference type="GO" id="GO:0005840">
    <property type="term" value="C:ribosome"/>
    <property type="evidence" value="ECO:0007669"/>
    <property type="project" value="UniProtKB-KW"/>
</dbReference>
<dbReference type="PANTHER" id="PTHR46162:SF40">
    <property type="entry name" value="TRAF-LIKE FAMILY PROTEIN"/>
    <property type="match status" value="1"/>
</dbReference>
<comment type="similarity">
    <text evidence="1">Belongs to the universal ribosomal protein uS11 family.</text>
</comment>
<evidence type="ECO:0000313" key="5">
    <source>
        <dbReference type="EMBL" id="KAJ8568151.1"/>
    </source>
</evidence>
<accession>A0A9Q1MU18</accession>
<evidence type="ECO:0000259" key="4">
    <source>
        <dbReference type="PROSITE" id="PS50144"/>
    </source>
</evidence>
<keyword evidence="2" id="KW-0689">Ribosomal protein</keyword>
<evidence type="ECO:0000256" key="1">
    <source>
        <dbReference type="ARBA" id="ARBA00006194"/>
    </source>
</evidence>
<dbReference type="InterPro" id="IPR001971">
    <property type="entry name" value="Ribosomal_uS11"/>
</dbReference>
<reference evidence="6" key="1">
    <citation type="journal article" date="2023" name="Proc. Natl. Acad. Sci. U.S.A.">
        <title>Genomic and structural basis for evolution of tropane alkaloid biosynthesis.</title>
        <authorList>
            <person name="Wanga Y.-J."/>
            <person name="Taina T."/>
            <person name="Yua J.-Y."/>
            <person name="Lia J."/>
            <person name="Xua B."/>
            <person name="Chenc J."/>
            <person name="D'Auriad J.C."/>
            <person name="Huanga J.-P."/>
            <person name="Huanga S.-X."/>
        </authorList>
    </citation>
    <scope>NUCLEOTIDE SEQUENCE [LARGE SCALE GENOMIC DNA]</scope>
    <source>
        <strain evidence="6">cv. KIB-2019</strain>
    </source>
</reference>
<dbReference type="InterPro" id="IPR002083">
    <property type="entry name" value="MATH/TRAF_dom"/>
</dbReference>
<keyword evidence="6" id="KW-1185">Reference proteome</keyword>
<comment type="caution">
    <text evidence="5">The sequence shown here is derived from an EMBL/GenBank/DDBJ whole genome shotgun (WGS) entry which is preliminary data.</text>
</comment>